<dbReference type="AlphaFoldDB" id="A0A512C1K9"/>
<dbReference type="EMBL" id="BJYU01000151">
    <property type="protein sequence ID" value="GEO18101.1"/>
    <property type="molecule type" value="Genomic_DNA"/>
</dbReference>
<reference evidence="2 3" key="1">
    <citation type="submission" date="2019-07" db="EMBL/GenBank/DDBJ databases">
        <title>Whole genome shotgun sequence of Microvirga aerophila NBRC 106136.</title>
        <authorList>
            <person name="Hosoyama A."/>
            <person name="Uohara A."/>
            <person name="Ohji S."/>
            <person name="Ichikawa N."/>
        </authorList>
    </citation>
    <scope>NUCLEOTIDE SEQUENCE [LARGE SCALE GENOMIC DNA]</scope>
    <source>
        <strain evidence="2 3">NBRC 106136</strain>
    </source>
</reference>
<protein>
    <submittedName>
        <fullName evidence="2">Uncharacterized protein</fullName>
    </submittedName>
</protein>
<dbReference type="Proteomes" id="UP000321085">
    <property type="component" value="Unassembled WGS sequence"/>
</dbReference>
<keyword evidence="3" id="KW-1185">Reference proteome</keyword>
<sequence length="142" mass="15127">MTEDEVEAVAEELAKAGGVSWYPGRPRGPILKVVSDRYRDRARLAIAALDRYRAQKAGAAPPNTVEAELPPTPTEAGAPDDGTLRVGATVVYRPPGDQRAYPCRVKKIVGGRAYLVPHLTAWTGWVPIANLSLAPPDQSSGG</sequence>
<gene>
    <name evidence="2" type="ORF">MAE02_57970</name>
</gene>
<evidence type="ECO:0000313" key="2">
    <source>
        <dbReference type="EMBL" id="GEO18101.1"/>
    </source>
</evidence>
<accession>A0A512C1K9</accession>
<feature type="region of interest" description="Disordered" evidence="1">
    <location>
        <begin position="56"/>
        <end position="82"/>
    </location>
</feature>
<evidence type="ECO:0000256" key="1">
    <source>
        <dbReference type="SAM" id="MobiDB-lite"/>
    </source>
</evidence>
<comment type="caution">
    <text evidence="2">The sequence shown here is derived from an EMBL/GenBank/DDBJ whole genome shotgun (WGS) entry which is preliminary data.</text>
</comment>
<name>A0A512C1K9_9HYPH</name>
<organism evidence="2 3">
    <name type="scientific">Microvirga aerophila</name>
    <dbReference type="NCBI Taxonomy" id="670291"/>
    <lineage>
        <taxon>Bacteria</taxon>
        <taxon>Pseudomonadati</taxon>
        <taxon>Pseudomonadota</taxon>
        <taxon>Alphaproteobacteria</taxon>
        <taxon>Hyphomicrobiales</taxon>
        <taxon>Methylobacteriaceae</taxon>
        <taxon>Microvirga</taxon>
    </lineage>
</organism>
<evidence type="ECO:0000313" key="3">
    <source>
        <dbReference type="Proteomes" id="UP000321085"/>
    </source>
</evidence>
<proteinExistence type="predicted"/>